<proteinExistence type="predicted"/>
<dbReference type="OrthoDB" id="6152270at2759"/>
<dbReference type="KEGG" id="lak:106156602"/>
<dbReference type="GeneID" id="106156602"/>
<dbReference type="PROSITE" id="PS51257">
    <property type="entry name" value="PROKAR_LIPOPROTEIN"/>
    <property type="match status" value="1"/>
</dbReference>
<dbReference type="InParanoid" id="A0A1S3HMU1"/>
<reference evidence="3" key="1">
    <citation type="submission" date="2025-08" db="UniProtKB">
        <authorList>
            <consortium name="RefSeq"/>
        </authorList>
    </citation>
    <scope>IDENTIFICATION</scope>
    <source>
        <tissue evidence="3">Gonads</tissue>
    </source>
</reference>
<dbReference type="AlphaFoldDB" id="A0A1S3HMU1"/>
<feature type="signal peptide" evidence="1">
    <location>
        <begin position="1"/>
        <end position="29"/>
    </location>
</feature>
<keyword evidence="1" id="KW-0732">Signal</keyword>
<name>A0A1S3HMU1_LINAN</name>
<protein>
    <submittedName>
        <fullName evidence="3">Uncharacterized protein LOC106156602</fullName>
    </submittedName>
</protein>
<evidence type="ECO:0000313" key="2">
    <source>
        <dbReference type="Proteomes" id="UP000085678"/>
    </source>
</evidence>
<evidence type="ECO:0000256" key="1">
    <source>
        <dbReference type="SAM" id="SignalP"/>
    </source>
</evidence>
<sequence>MLGKVVKVAPLYVACIALMGVLSCDEAAGEACSTSQYQVAYNYRDELAQSSCTALSGRGGWVFAVRRTCSGDAPTCAEICGSSALSEQDYQVSRGGLECFNALHVYTGRPQLSEDTTKDTAKLGLKMYRFDTCNGRHCGPNFCCCRSK</sequence>
<gene>
    <name evidence="3" type="primary">LOC106156602</name>
</gene>
<evidence type="ECO:0000313" key="3">
    <source>
        <dbReference type="RefSeq" id="XP_013387383.1"/>
    </source>
</evidence>
<accession>A0A1S3HMU1</accession>
<feature type="chain" id="PRO_5010346209" evidence="1">
    <location>
        <begin position="30"/>
        <end position="148"/>
    </location>
</feature>
<dbReference type="RefSeq" id="XP_013387383.1">
    <property type="nucleotide sequence ID" value="XM_013531929.2"/>
</dbReference>
<organism evidence="2 3">
    <name type="scientific">Lingula anatina</name>
    <name type="common">Brachiopod</name>
    <name type="synonym">Lingula unguis</name>
    <dbReference type="NCBI Taxonomy" id="7574"/>
    <lineage>
        <taxon>Eukaryota</taxon>
        <taxon>Metazoa</taxon>
        <taxon>Spiralia</taxon>
        <taxon>Lophotrochozoa</taxon>
        <taxon>Brachiopoda</taxon>
        <taxon>Linguliformea</taxon>
        <taxon>Lingulata</taxon>
        <taxon>Lingulida</taxon>
        <taxon>Linguloidea</taxon>
        <taxon>Lingulidae</taxon>
        <taxon>Lingula</taxon>
    </lineage>
</organism>
<dbReference type="Proteomes" id="UP000085678">
    <property type="component" value="Unplaced"/>
</dbReference>
<keyword evidence="2" id="KW-1185">Reference proteome</keyword>